<evidence type="ECO:0000313" key="1">
    <source>
        <dbReference type="EMBL" id="PCS22284.1"/>
    </source>
</evidence>
<dbReference type="RefSeq" id="WP_263363875.1">
    <property type="nucleotide sequence ID" value="NZ_CAWNJE010000038.1"/>
</dbReference>
<dbReference type="GeneID" id="78828737"/>
<reference evidence="2" key="1">
    <citation type="submission" date="2017-04" db="EMBL/GenBank/DDBJ databases">
        <title>Genome evolution of the luminous symbionts of deep sea anglerfish.</title>
        <authorList>
            <person name="Hendry T.A."/>
        </authorList>
    </citation>
    <scope>NUCLEOTIDE SEQUENCE [LARGE SCALE GENOMIC DNA]</scope>
</reference>
<dbReference type="AlphaFoldDB" id="A0A2A5T2B0"/>
<protein>
    <submittedName>
        <fullName evidence="1">Uncharacterized protein</fullName>
    </submittedName>
</protein>
<dbReference type="Proteomes" id="UP000219020">
    <property type="component" value="Unassembled WGS sequence"/>
</dbReference>
<proteinExistence type="predicted"/>
<keyword evidence="2" id="KW-1185">Reference proteome</keyword>
<organism evidence="1 2">
    <name type="scientific">Candidatus Enterovibrio escicola</name>
    <dbReference type="NCBI Taxonomy" id="1927127"/>
    <lineage>
        <taxon>Bacteria</taxon>
        <taxon>Pseudomonadati</taxon>
        <taxon>Pseudomonadota</taxon>
        <taxon>Gammaproteobacteria</taxon>
        <taxon>Vibrionales</taxon>
        <taxon>Vibrionaceae</taxon>
        <taxon>Enterovibrio</taxon>
    </lineage>
</organism>
<evidence type="ECO:0000313" key="2">
    <source>
        <dbReference type="Proteomes" id="UP000219020"/>
    </source>
</evidence>
<dbReference type="EMBL" id="NBYY01000022">
    <property type="protein sequence ID" value="PCS22284.1"/>
    <property type="molecule type" value="Genomic_DNA"/>
</dbReference>
<gene>
    <name evidence="1" type="ORF">BTN49_2013</name>
</gene>
<sequence>MGKGKAKHLCRSEVDYNAPVSKALVNMKVMNKVIRLYILVR</sequence>
<accession>A0A2A5T2B0</accession>
<name>A0A2A5T2B0_9GAMM</name>
<comment type="caution">
    <text evidence="1">The sequence shown here is derived from an EMBL/GenBank/DDBJ whole genome shotgun (WGS) entry which is preliminary data.</text>
</comment>